<dbReference type="AlphaFoldDB" id="A0A7S2Z4U9"/>
<reference evidence="7" key="1">
    <citation type="submission" date="2021-01" db="EMBL/GenBank/DDBJ databases">
        <authorList>
            <person name="Corre E."/>
            <person name="Pelletier E."/>
            <person name="Niang G."/>
            <person name="Scheremetjew M."/>
            <person name="Finn R."/>
            <person name="Kale V."/>
            <person name="Holt S."/>
            <person name="Cochrane G."/>
            <person name="Meng A."/>
            <person name="Brown T."/>
            <person name="Cohen L."/>
        </authorList>
    </citation>
    <scope>NUCLEOTIDE SEQUENCE</scope>
    <source>
        <strain evidence="7">RCC856</strain>
    </source>
</reference>
<dbReference type="EMBL" id="HBHU01009026">
    <property type="protein sequence ID" value="CAE0022348.1"/>
    <property type="molecule type" value="Transcribed_RNA"/>
</dbReference>
<evidence type="ECO:0000256" key="5">
    <source>
        <dbReference type="ARBA" id="ARBA00023136"/>
    </source>
</evidence>
<dbReference type="Pfam" id="PF04884">
    <property type="entry name" value="UVB_sens_prot"/>
    <property type="match status" value="1"/>
</dbReference>
<dbReference type="InterPro" id="IPR054549">
    <property type="entry name" value="UVB_sens_RUS_dom"/>
</dbReference>
<dbReference type="PANTHER" id="PTHR12770">
    <property type="entry name" value="RUS1 FAMILY PROTEIN C16ORF58"/>
    <property type="match status" value="1"/>
</dbReference>
<keyword evidence="3" id="KW-0812">Transmembrane</keyword>
<keyword evidence="4" id="KW-1133">Transmembrane helix</keyword>
<comment type="subcellular location">
    <subcellularLocation>
        <location evidence="1">Membrane</location>
    </subcellularLocation>
</comment>
<evidence type="ECO:0000256" key="4">
    <source>
        <dbReference type="ARBA" id="ARBA00022989"/>
    </source>
</evidence>
<dbReference type="GO" id="GO:0016020">
    <property type="term" value="C:membrane"/>
    <property type="evidence" value="ECO:0007669"/>
    <property type="project" value="UniProtKB-SubCell"/>
</dbReference>
<evidence type="ECO:0000259" key="6">
    <source>
        <dbReference type="Pfam" id="PF04884"/>
    </source>
</evidence>
<organism evidence="7">
    <name type="scientific">Chloropicon laureae</name>
    <dbReference type="NCBI Taxonomy" id="464258"/>
    <lineage>
        <taxon>Eukaryota</taxon>
        <taxon>Viridiplantae</taxon>
        <taxon>Chlorophyta</taxon>
        <taxon>Chloropicophyceae</taxon>
        <taxon>Chloropicales</taxon>
        <taxon>Chloropicaceae</taxon>
        <taxon>Chloropicon</taxon>
    </lineage>
</organism>
<feature type="domain" description="Protein root UVB sensitive/RUS" evidence="6">
    <location>
        <begin position="16"/>
        <end position="275"/>
    </location>
</feature>
<keyword evidence="5" id="KW-0472">Membrane</keyword>
<dbReference type="InterPro" id="IPR006968">
    <property type="entry name" value="RUS_fam"/>
</dbReference>
<comment type="similarity">
    <text evidence="2">Belongs to the RUS1 family.</text>
</comment>
<evidence type="ECO:0000256" key="1">
    <source>
        <dbReference type="ARBA" id="ARBA00004370"/>
    </source>
</evidence>
<dbReference type="PANTHER" id="PTHR12770:SF31">
    <property type="entry name" value="RUS FAMILY MEMBER 1"/>
    <property type="match status" value="1"/>
</dbReference>
<protein>
    <recommendedName>
        <fullName evidence="6">Protein root UVB sensitive/RUS domain-containing protein</fullName>
    </recommendedName>
</protein>
<evidence type="ECO:0000256" key="2">
    <source>
        <dbReference type="ARBA" id="ARBA00007558"/>
    </source>
</evidence>
<evidence type="ECO:0000313" key="7">
    <source>
        <dbReference type="EMBL" id="CAE0022348.1"/>
    </source>
</evidence>
<sequence length="462" mass="51064">MVGGDPDPVGGRPSRSRNVLYRLFAAAFLPQGYPDSVPADYSAFQLWDTVQGFCSYVRSMLTSHALLKGVGVGVEESSALGAVFVFLVRDMSGQLAGVLFAAVQGTGFDAYPKQWRLFADTMNNVGLMIDLMAPQLLLDENGAADGPGERSRSSENLFLALLCCGRVCFALVGVAGGASRSALTYHFSKDGRNAADISGKEGSQETLASLVGMLAGFYLLKTLDALERSIQTQVQWLVFSLLTLLHMYSNYRAVRSLQLVSLNASKVSHLWTRFSAGQVPSPADYAQYELSPLHLYDWVQEKVNVVKGRKIDIVFGEHPLGEEEDAEGQVTASLSDPDGDYGITLTLGPLAFGRGVRGTLFVSVREGAQEGRRKLKAYCHAVHIKSWVIRSLEARSGPAIKRGRIDEEWASYILLKADEGDVFKRRYPRISKGWTWWDRFWRDLKKKGWARDKVYIYSSCNN</sequence>
<gene>
    <name evidence="7" type="ORF">CLAU1311_LOCUS5876</name>
</gene>
<proteinExistence type="inferred from homology"/>
<evidence type="ECO:0000256" key="3">
    <source>
        <dbReference type="ARBA" id="ARBA00022692"/>
    </source>
</evidence>
<accession>A0A7S2Z4U9</accession>
<name>A0A7S2Z4U9_9CHLO</name>